<keyword evidence="2" id="KW-1185">Reference proteome</keyword>
<dbReference type="Proteomes" id="UP001221142">
    <property type="component" value="Unassembled WGS sequence"/>
</dbReference>
<reference evidence="1" key="1">
    <citation type="submission" date="2023-03" db="EMBL/GenBank/DDBJ databases">
        <title>Massive genome expansion in bonnet fungi (Mycena s.s.) driven by repeated elements and novel gene families across ecological guilds.</title>
        <authorList>
            <consortium name="Lawrence Berkeley National Laboratory"/>
            <person name="Harder C.B."/>
            <person name="Miyauchi S."/>
            <person name="Viragh M."/>
            <person name="Kuo A."/>
            <person name="Thoen E."/>
            <person name="Andreopoulos B."/>
            <person name="Lu D."/>
            <person name="Skrede I."/>
            <person name="Drula E."/>
            <person name="Henrissat B."/>
            <person name="Morin E."/>
            <person name="Kohler A."/>
            <person name="Barry K."/>
            <person name="LaButti K."/>
            <person name="Morin E."/>
            <person name="Salamov A."/>
            <person name="Lipzen A."/>
            <person name="Mereny Z."/>
            <person name="Hegedus B."/>
            <person name="Baldrian P."/>
            <person name="Stursova M."/>
            <person name="Weitz H."/>
            <person name="Taylor A."/>
            <person name="Grigoriev I.V."/>
            <person name="Nagy L.G."/>
            <person name="Martin F."/>
            <person name="Kauserud H."/>
        </authorList>
    </citation>
    <scope>NUCLEOTIDE SEQUENCE</scope>
    <source>
        <strain evidence="1">9284</strain>
    </source>
</reference>
<comment type="caution">
    <text evidence="1">The sequence shown here is derived from an EMBL/GenBank/DDBJ whole genome shotgun (WGS) entry which is preliminary data.</text>
</comment>
<evidence type="ECO:0000313" key="2">
    <source>
        <dbReference type="Proteomes" id="UP001221142"/>
    </source>
</evidence>
<feature type="non-terminal residue" evidence="1">
    <location>
        <position position="1"/>
    </location>
</feature>
<name>A0AAD7B056_9AGAR</name>
<gene>
    <name evidence="1" type="ORF">FB45DRAFT_951420</name>
</gene>
<accession>A0AAD7B056</accession>
<protein>
    <submittedName>
        <fullName evidence="1">Uncharacterized protein</fullName>
    </submittedName>
</protein>
<proteinExistence type="predicted"/>
<dbReference type="EMBL" id="JARKIF010000064">
    <property type="protein sequence ID" value="KAJ7606068.1"/>
    <property type="molecule type" value="Genomic_DNA"/>
</dbReference>
<organism evidence="1 2">
    <name type="scientific">Roridomyces roridus</name>
    <dbReference type="NCBI Taxonomy" id="1738132"/>
    <lineage>
        <taxon>Eukaryota</taxon>
        <taxon>Fungi</taxon>
        <taxon>Dikarya</taxon>
        <taxon>Basidiomycota</taxon>
        <taxon>Agaricomycotina</taxon>
        <taxon>Agaricomycetes</taxon>
        <taxon>Agaricomycetidae</taxon>
        <taxon>Agaricales</taxon>
        <taxon>Marasmiineae</taxon>
        <taxon>Mycenaceae</taxon>
        <taxon>Roridomyces</taxon>
    </lineage>
</organism>
<dbReference type="AlphaFoldDB" id="A0AAD7B056"/>
<evidence type="ECO:0000313" key="1">
    <source>
        <dbReference type="EMBL" id="KAJ7606068.1"/>
    </source>
</evidence>
<sequence>MVEWSLLCSAKSSLSQISEFLARDDGKVDLEPDLDRRLGPLRSYLFHRSGPLSRKYNGELLDQFKTSYSYSSRELITILVEELESIPRQILISYMTNSIFVGSQGSLYRYRDTVDLLTSAVGPLTERCIQGIHLGVSGLISGYLEELQTADSANRVDAVILELSSMVTRSQTNLQDGPVPIPKAIIDYICIRKSDDAAPDRPLLRCLWRATLSSPGLPYSADLYESLLNAVETSNSRGVSSAGIVTSLIASLRVRIIRTFDFFDHPGEFISRFLPTPTMYPIEEANPMDDRSYITHRNRHDQLRAEAQVAQLGEFLETMQPNNLPYAAAETLNFIAPNSIQAGVHERHQNRLADGLARLWDANLRHLLDTVLASHMFDVYPGTRMVSRPLAAWLDDRGAREKIQSTL</sequence>